<proteinExistence type="predicted"/>
<gene>
    <name evidence="4" type="ORF">FMUND_15086</name>
</gene>
<accession>A0A8H5XRV3</accession>
<keyword evidence="1" id="KW-0175">Coiled coil</keyword>
<evidence type="ECO:0000256" key="1">
    <source>
        <dbReference type="SAM" id="Coils"/>
    </source>
</evidence>
<dbReference type="GO" id="GO:0046983">
    <property type="term" value="F:protein dimerization activity"/>
    <property type="evidence" value="ECO:0007669"/>
    <property type="project" value="InterPro"/>
</dbReference>
<dbReference type="Gene3D" id="4.10.280.10">
    <property type="entry name" value="Helix-loop-helix DNA-binding domain"/>
    <property type="match status" value="1"/>
</dbReference>
<name>A0A8H5XRV3_9HYPO</name>
<dbReference type="InterPro" id="IPR011598">
    <property type="entry name" value="bHLH_dom"/>
</dbReference>
<dbReference type="PROSITE" id="PS50888">
    <property type="entry name" value="BHLH"/>
    <property type="match status" value="1"/>
</dbReference>
<dbReference type="EMBL" id="JAAOAN010000901">
    <property type="protein sequence ID" value="KAF5698476.1"/>
    <property type="molecule type" value="Genomic_DNA"/>
</dbReference>
<dbReference type="AlphaFoldDB" id="A0A8H5XRV3"/>
<sequence length="270" mass="30391">MAVSTDTITANPCELRWDRRENRPERPINYFVDKFSLDNIFTDPSCGIALCNLQIVPPVPNLALFQPSPNTSPADHFSSEPSFPFDILPVDNDGFIAQSSHPIGSQSSELNTGATWPELVQKRILARLSEASSPKSNGFNDYLADNHISSQQATKTPIEVKMRSASRRPKRLRRKPSIPPNIQQARECHNNVEKQYRARLNLRFESLLMAIQASRPKNDNVGGDDSVDADYCYSRGEVLDAARQRILTLEEENKRLSARIQELNKSPMIS</sequence>
<feature type="domain" description="BHLH" evidence="3">
    <location>
        <begin position="184"/>
        <end position="249"/>
    </location>
</feature>
<dbReference type="OrthoDB" id="3542681at2759"/>
<feature type="region of interest" description="Disordered" evidence="2">
    <location>
        <begin position="146"/>
        <end position="177"/>
    </location>
</feature>
<organism evidence="4 5">
    <name type="scientific">Fusarium mundagurra</name>
    <dbReference type="NCBI Taxonomy" id="1567541"/>
    <lineage>
        <taxon>Eukaryota</taxon>
        <taxon>Fungi</taxon>
        <taxon>Dikarya</taxon>
        <taxon>Ascomycota</taxon>
        <taxon>Pezizomycotina</taxon>
        <taxon>Sordariomycetes</taxon>
        <taxon>Hypocreomycetidae</taxon>
        <taxon>Hypocreales</taxon>
        <taxon>Nectriaceae</taxon>
        <taxon>Fusarium</taxon>
        <taxon>Fusarium fujikuroi species complex</taxon>
    </lineage>
</organism>
<reference evidence="4 5" key="1">
    <citation type="submission" date="2020-05" db="EMBL/GenBank/DDBJ databases">
        <title>Identification and distribution of gene clusters putatively required for synthesis of sphingolipid metabolism inhibitors in phylogenetically diverse species of the filamentous fungus Fusarium.</title>
        <authorList>
            <person name="Kim H.-S."/>
            <person name="Busman M."/>
            <person name="Brown D.W."/>
            <person name="Divon H."/>
            <person name="Uhlig S."/>
            <person name="Proctor R.H."/>
        </authorList>
    </citation>
    <scope>NUCLEOTIDE SEQUENCE [LARGE SCALE GENOMIC DNA]</scope>
    <source>
        <strain evidence="4 5">NRRL 66235</strain>
    </source>
</reference>
<evidence type="ECO:0000313" key="4">
    <source>
        <dbReference type="EMBL" id="KAF5698476.1"/>
    </source>
</evidence>
<protein>
    <submittedName>
        <fullName evidence="4">Allergen Fus c 3</fullName>
    </submittedName>
</protein>
<feature type="compositionally biased region" description="Basic residues" evidence="2">
    <location>
        <begin position="164"/>
        <end position="176"/>
    </location>
</feature>
<comment type="caution">
    <text evidence="4">The sequence shown here is derived from an EMBL/GenBank/DDBJ whole genome shotgun (WGS) entry which is preliminary data.</text>
</comment>
<dbReference type="SUPFAM" id="SSF47459">
    <property type="entry name" value="HLH, helix-loop-helix DNA-binding domain"/>
    <property type="match status" value="1"/>
</dbReference>
<dbReference type="InterPro" id="IPR036638">
    <property type="entry name" value="HLH_DNA-bd_sf"/>
</dbReference>
<feature type="coiled-coil region" evidence="1">
    <location>
        <begin position="239"/>
        <end position="266"/>
    </location>
</feature>
<evidence type="ECO:0000256" key="2">
    <source>
        <dbReference type="SAM" id="MobiDB-lite"/>
    </source>
</evidence>
<keyword evidence="5" id="KW-1185">Reference proteome</keyword>
<evidence type="ECO:0000259" key="3">
    <source>
        <dbReference type="PROSITE" id="PS50888"/>
    </source>
</evidence>
<evidence type="ECO:0000313" key="5">
    <source>
        <dbReference type="Proteomes" id="UP000544331"/>
    </source>
</evidence>
<dbReference type="Proteomes" id="UP000544331">
    <property type="component" value="Unassembled WGS sequence"/>
</dbReference>